<dbReference type="Gene3D" id="1.20.1560.10">
    <property type="entry name" value="ABC transporter type 1, transmembrane domain"/>
    <property type="match status" value="1"/>
</dbReference>
<dbReference type="AlphaFoldDB" id="A0A7C4KHS9"/>
<dbReference type="InterPro" id="IPR003593">
    <property type="entry name" value="AAA+_ATPase"/>
</dbReference>
<dbReference type="GO" id="GO:0015421">
    <property type="term" value="F:ABC-type oligopeptide transporter activity"/>
    <property type="evidence" value="ECO:0007669"/>
    <property type="project" value="TreeGrafter"/>
</dbReference>
<dbReference type="PROSITE" id="PS50929">
    <property type="entry name" value="ABC_TM1F"/>
    <property type="match status" value="1"/>
</dbReference>
<evidence type="ECO:0000313" key="12">
    <source>
        <dbReference type="EMBL" id="HGS21994.1"/>
    </source>
</evidence>
<dbReference type="InterPro" id="IPR011527">
    <property type="entry name" value="ABC1_TM_dom"/>
</dbReference>
<dbReference type="GO" id="GO:0005524">
    <property type="term" value="F:ATP binding"/>
    <property type="evidence" value="ECO:0007669"/>
    <property type="project" value="UniProtKB-KW"/>
</dbReference>
<evidence type="ECO:0000256" key="1">
    <source>
        <dbReference type="ARBA" id="ARBA00004651"/>
    </source>
</evidence>
<evidence type="ECO:0000256" key="2">
    <source>
        <dbReference type="ARBA" id="ARBA00022448"/>
    </source>
</evidence>
<evidence type="ECO:0000256" key="5">
    <source>
        <dbReference type="ARBA" id="ARBA00022741"/>
    </source>
</evidence>
<evidence type="ECO:0000256" key="4">
    <source>
        <dbReference type="ARBA" id="ARBA00022692"/>
    </source>
</evidence>
<dbReference type="Pfam" id="PF00005">
    <property type="entry name" value="ABC_tran"/>
    <property type="match status" value="1"/>
</dbReference>
<dbReference type="Gene3D" id="3.40.50.300">
    <property type="entry name" value="P-loop containing nucleotide triphosphate hydrolases"/>
    <property type="match status" value="1"/>
</dbReference>
<dbReference type="InterPro" id="IPR036640">
    <property type="entry name" value="ABC1_TM_sf"/>
</dbReference>
<feature type="transmembrane region" description="Helical" evidence="9">
    <location>
        <begin position="259"/>
        <end position="282"/>
    </location>
</feature>
<dbReference type="CDD" id="cd18542">
    <property type="entry name" value="ABC_6TM_YknU_like"/>
    <property type="match status" value="1"/>
</dbReference>
<dbReference type="FunFam" id="3.40.50.300:FF:000221">
    <property type="entry name" value="Multidrug ABC transporter ATP-binding protein"/>
    <property type="match status" value="1"/>
</dbReference>
<evidence type="ECO:0000256" key="7">
    <source>
        <dbReference type="ARBA" id="ARBA00022989"/>
    </source>
</evidence>
<evidence type="ECO:0000256" key="8">
    <source>
        <dbReference type="ARBA" id="ARBA00023136"/>
    </source>
</evidence>
<dbReference type="PANTHER" id="PTHR43394">
    <property type="entry name" value="ATP-DEPENDENT PERMEASE MDL1, MITOCHONDRIAL"/>
    <property type="match status" value="1"/>
</dbReference>
<evidence type="ECO:0000256" key="9">
    <source>
        <dbReference type="SAM" id="Phobius"/>
    </source>
</evidence>
<keyword evidence="3" id="KW-1003">Cell membrane</keyword>
<comment type="caution">
    <text evidence="12">The sequence shown here is derived from an EMBL/GenBank/DDBJ whole genome shotgun (WGS) entry which is preliminary data.</text>
</comment>
<evidence type="ECO:0000259" key="10">
    <source>
        <dbReference type="PROSITE" id="PS50893"/>
    </source>
</evidence>
<keyword evidence="5" id="KW-0547">Nucleotide-binding</keyword>
<dbReference type="InterPro" id="IPR017871">
    <property type="entry name" value="ABC_transporter-like_CS"/>
</dbReference>
<feature type="domain" description="ABC transmembrane type-1" evidence="11">
    <location>
        <begin position="36"/>
        <end position="319"/>
    </location>
</feature>
<keyword evidence="6 12" id="KW-0067">ATP-binding</keyword>
<gene>
    <name evidence="12" type="ORF">ENT37_09005</name>
</gene>
<feature type="transmembrane region" description="Helical" evidence="9">
    <location>
        <begin position="71"/>
        <end position="93"/>
    </location>
</feature>
<dbReference type="PANTHER" id="PTHR43394:SF1">
    <property type="entry name" value="ATP-BINDING CASSETTE SUB-FAMILY B MEMBER 10, MITOCHONDRIAL"/>
    <property type="match status" value="1"/>
</dbReference>
<keyword evidence="8 9" id="KW-0472">Membrane</keyword>
<evidence type="ECO:0000256" key="6">
    <source>
        <dbReference type="ARBA" id="ARBA00022840"/>
    </source>
</evidence>
<accession>A0A7C4KHS9</accession>
<reference evidence="12" key="1">
    <citation type="journal article" date="2020" name="mSystems">
        <title>Genome- and Community-Level Interaction Insights into Carbon Utilization and Element Cycling Functions of Hydrothermarchaeota in Hydrothermal Sediment.</title>
        <authorList>
            <person name="Zhou Z."/>
            <person name="Liu Y."/>
            <person name="Xu W."/>
            <person name="Pan J."/>
            <person name="Luo Z.H."/>
            <person name="Li M."/>
        </authorList>
    </citation>
    <scope>NUCLEOTIDE SEQUENCE [LARGE SCALE GENOMIC DNA]</scope>
    <source>
        <strain evidence="12">SpSt-573</strain>
    </source>
</reference>
<dbReference type="EMBL" id="DSYK01000443">
    <property type="protein sequence ID" value="HGS21994.1"/>
    <property type="molecule type" value="Genomic_DNA"/>
</dbReference>
<dbReference type="GO" id="GO:0016887">
    <property type="term" value="F:ATP hydrolysis activity"/>
    <property type="evidence" value="ECO:0007669"/>
    <property type="project" value="InterPro"/>
</dbReference>
<dbReference type="SUPFAM" id="SSF90123">
    <property type="entry name" value="ABC transporter transmembrane region"/>
    <property type="match status" value="1"/>
</dbReference>
<proteinExistence type="predicted"/>
<evidence type="ECO:0000259" key="11">
    <source>
        <dbReference type="PROSITE" id="PS50929"/>
    </source>
</evidence>
<sequence>MTVSAKVLNYDLKNVVTPNRLTGLWRMMSGFRWHYLGATLSLGVSATAKTLTYILLRYFVDHYFTPEPKPVPLPVIALGFIVLAAFEGGFSFLSGRLSAQTAEGITRRLRNYLFDHIQHLPFAYHRKTQTGELIQRCTSDVDAVRRFFADQAIGVGRIILLFVINFVAILRLNATLGWVSIVVVPLVVATSAYFFRRVSKAYEAFQEQDAVLTTTLQENLTGVRVVKAFARQQYEIEKFERDNQEKFKRGKHLVRMHSLFWPASDILCGAQILVGYYVGAMMVIRDEITIGTFLAYMGLVVWIIWPMRNLGRLIVQTSTGLVSFGRVLEIIRQDREPLDDGDAIPEGNLRGELVFEHVGFQYEDGGKVLEDITFSCAPGQVVALLGSTGSGKTTLVNLLPRFYDCTEGRILLDGVDLRRYPRRYLRKQIGIVEQEPFLFSRTIAENITYGVGRDVPQEEIEAAAKAAAIHDSIMTFPNGYHTLVGEKGVTLSGGQKQRVAIARTLLKNPRILILDDSTSSVDTETEAEIREALQRLMENRTTFIIAHRIQSIMDADLILVMDQGRIVQRGTHAELVEQEGIYRQIYDIQTRIEAELEKEIENAS</sequence>
<dbReference type="PROSITE" id="PS00211">
    <property type="entry name" value="ABC_TRANSPORTER_1"/>
    <property type="match status" value="1"/>
</dbReference>
<dbReference type="PROSITE" id="PS50893">
    <property type="entry name" value="ABC_TRANSPORTER_2"/>
    <property type="match status" value="1"/>
</dbReference>
<organism evidence="12">
    <name type="scientific">Anaerolinea thermolimosa</name>
    <dbReference type="NCBI Taxonomy" id="229919"/>
    <lineage>
        <taxon>Bacteria</taxon>
        <taxon>Bacillati</taxon>
        <taxon>Chloroflexota</taxon>
        <taxon>Anaerolineae</taxon>
        <taxon>Anaerolineales</taxon>
        <taxon>Anaerolineaceae</taxon>
        <taxon>Anaerolinea</taxon>
    </lineage>
</organism>
<dbReference type="SMART" id="SM00382">
    <property type="entry name" value="AAA"/>
    <property type="match status" value="1"/>
</dbReference>
<dbReference type="InterPro" id="IPR027417">
    <property type="entry name" value="P-loop_NTPase"/>
</dbReference>
<name>A0A7C4KHS9_9CHLR</name>
<dbReference type="InterPro" id="IPR003439">
    <property type="entry name" value="ABC_transporter-like_ATP-bd"/>
</dbReference>
<dbReference type="InterPro" id="IPR039421">
    <property type="entry name" value="Type_1_exporter"/>
</dbReference>
<feature type="transmembrane region" description="Helical" evidence="9">
    <location>
        <begin position="35"/>
        <end position="59"/>
    </location>
</feature>
<evidence type="ECO:0000256" key="3">
    <source>
        <dbReference type="ARBA" id="ARBA00022475"/>
    </source>
</evidence>
<dbReference type="GO" id="GO:0005886">
    <property type="term" value="C:plasma membrane"/>
    <property type="evidence" value="ECO:0007669"/>
    <property type="project" value="UniProtKB-SubCell"/>
</dbReference>
<feature type="transmembrane region" description="Helical" evidence="9">
    <location>
        <begin position="152"/>
        <end position="170"/>
    </location>
</feature>
<feature type="transmembrane region" description="Helical" evidence="9">
    <location>
        <begin position="288"/>
        <end position="305"/>
    </location>
</feature>
<feature type="domain" description="ABC transporter" evidence="10">
    <location>
        <begin position="353"/>
        <end position="588"/>
    </location>
</feature>
<feature type="transmembrane region" description="Helical" evidence="9">
    <location>
        <begin position="176"/>
        <end position="195"/>
    </location>
</feature>
<protein>
    <submittedName>
        <fullName evidence="12">ABC transporter ATP-binding protein</fullName>
    </submittedName>
</protein>
<comment type="subcellular location">
    <subcellularLocation>
        <location evidence="1">Cell membrane</location>
        <topology evidence="1">Multi-pass membrane protein</topology>
    </subcellularLocation>
</comment>
<keyword evidence="2" id="KW-0813">Transport</keyword>
<dbReference type="SUPFAM" id="SSF52540">
    <property type="entry name" value="P-loop containing nucleoside triphosphate hydrolases"/>
    <property type="match status" value="1"/>
</dbReference>
<keyword evidence="7 9" id="KW-1133">Transmembrane helix</keyword>
<keyword evidence="4 9" id="KW-0812">Transmembrane</keyword>
<dbReference type="Pfam" id="PF00664">
    <property type="entry name" value="ABC_membrane"/>
    <property type="match status" value="1"/>
</dbReference>